<accession>A0A2A5B8Z7</accession>
<protein>
    <submittedName>
        <fullName evidence="1">Uncharacterized protein</fullName>
    </submittedName>
</protein>
<dbReference type="AlphaFoldDB" id="A0A2A5B8Z7"/>
<sequence length="63" mass="7327">MAYFQFERGAIDKQRLDSVLTILSLVLENPVGRMRWENAKPNFSSKYVEYLEALSPQPDSDDF</sequence>
<evidence type="ECO:0000313" key="2">
    <source>
        <dbReference type="Proteomes" id="UP000218327"/>
    </source>
</evidence>
<organism evidence="1 2">
    <name type="scientific">SAR86 cluster bacterium</name>
    <dbReference type="NCBI Taxonomy" id="2030880"/>
    <lineage>
        <taxon>Bacteria</taxon>
        <taxon>Pseudomonadati</taxon>
        <taxon>Pseudomonadota</taxon>
        <taxon>Gammaproteobacteria</taxon>
        <taxon>SAR86 cluster</taxon>
    </lineage>
</organism>
<proteinExistence type="predicted"/>
<reference evidence="2" key="1">
    <citation type="submission" date="2017-08" db="EMBL/GenBank/DDBJ databases">
        <title>A dynamic microbial community with high functional redundancy inhabits the cold, oxic subseafloor aquifer.</title>
        <authorList>
            <person name="Tully B.J."/>
            <person name="Wheat C.G."/>
            <person name="Glazer B.T."/>
            <person name="Huber J.A."/>
        </authorList>
    </citation>
    <scope>NUCLEOTIDE SEQUENCE [LARGE SCALE GENOMIC DNA]</scope>
</reference>
<gene>
    <name evidence="1" type="ORF">COA96_01875</name>
</gene>
<evidence type="ECO:0000313" key="1">
    <source>
        <dbReference type="EMBL" id="PCJ27935.1"/>
    </source>
</evidence>
<dbReference type="Proteomes" id="UP000218327">
    <property type="component" value="Unassembled WGS sequence"/>
</dbReference>
<comment type="caution">
    <text evidence="1">The sequence shown here is derived from an EMBL/GenBank/DDBJ whole genome shotgun (WGS) entry which is preliminary data.</text>
</comment>
<name>A0A2A5B8Z7_9GAMM</name>
<dbReference type="EMBL" id="NVVJ01000004">
    <property type="protein sequence ID" value="PCJ27935.1"/>
    <property type="molecule type" value="Genomic_DNA"/>
</dbReference>